<protein>
    <submittedName>
        <fullName evidence="4">CBS domain-containing protein</fullName>
    </submittedName>
</protein>
<name>A0ABW1S2S7_9LACO</name>
<dbReference type="SMART" id="SM00116">
    <property type="entry name" value="CBS"/>
    <property type="match status" value="2"/>
</dbReference>
<dbReference type="PANTHER" id="PTHR43080">
    <property type="entry name" value="CBS DOMAIN-CONTAINING PROTEIN CBSX3, MITOCHONDRIAL"/>
    <property type="match status" value="1"/>
</dbReference>
<dbReference type="Gene3D" id="3.30.70.260">
    <property type="match status" value="1"/>
</dbReference>
<accession>A0ABW1S2S7</accession>
<keyword evidence="5" id="KW-1185">Reference proteome</keyword>
<dbReference type="InterPro" id="IPR046342">
    <property type="entry name" value="CBS_dom_sf"/>
</dbReference>
<evidence type="ECO:0000256" key="1">
    <source>
        <dbReference type="ARBA" id="ARBA00023122"/>
    </source>
</evidence>
<evidence type="ECO:0000313" key="4">
    <source>
        <dbReference type="EMBL" id="MFC6181685.1"/>
    </source>
</evidence>
<dbReference type="SUPFAM" id="SSF54631">
    <property type="entry name" value="CBS-domain pair"/>
    <property type="match status" value="1"/>
</dbReference>
<dbReference type="RefSeq" id="WP_137628623.1">
    <property type="nucleotide sequence ID" value="NZ_BJDJ01000010.1"/>
</dbReference>
<feature type="domain" description="CBS" evidence="3">
    <location>
        <begin position="81"/>
        <end position="140"/>
    </location>
</feature>
<dbReference type="SUPFAM" id="SSF55021">
    <property type="entry name" value="ACT-like"/>
    <property type="match status" value="1"/>
</dbReference>
<dbReference type="PANTHER" id="PTHR43080:SF2">
    <property type="entry name" value="CBS DOMAIN-CONTAINING PROTEIN"/>
    <property type="match status" value="1"/>
</dbReference>
<dbReference type="InterPro" id="IPR051257">
    <property type="entry name" value="Diverse_CBS-Domain"/>
</dbReference>
<dbReference type="Proteomes" id="UP001596282">
    <property type="component" value="Unassembled WGS sequence"/>
</dbReference>
<proteinExistence type="predicted"/>
<sequence length="207" mass="22832">MSVADYMTKKLVVVHPETTVSVAVDLMRTNDIHRLPVMDGNQLVGLVTQGIISRALPSTATSLSVYETNYLLTKATVANIMTTNVQTINATDQLEDAIYQMRQHKIGVLPVMHAHQIVGIITNNDILAAFLNITGYGEATVISRVVIQHDHPGVIFKIGQVLAEHDLSIETLMVVRRQNQRIIELHITGDQVEKVQSVLTTAGFELE</sequence>
<dbReference type="InterPro" id="IPR000644">
    <property type="entry name" value="CBS_dom"/>
</dbReference>
<dbReference type="PROSITE" id="PS51371">
    <property type="entry name" value="CBS"/>
    <property type="match status" value="2"/>
</dbReference>
<evidence type="ECO:0000256" key="2">
    <source>
        <dbReference type="PROSITE-ProRule" id="PRU00703"/>
    </source>
</evidence>
<dbReference type="EMBL" id="JBHSSC010000040">
    <property type="protein sequence ID" value="MFC6181685.1"/>
    <property type="molecule type" value="Genomic_DNA"/>
</dbReference>
<dbReference type="Pfam" id="PF00571">
    <property type="entry name" value="CBS"/>
    <property type="match status" value="2"/>
</dbReference>
<comment type="caution">
    <text evidence="4">The sequence shown here is derived from an EMBL/GenBank/DDBJ whole genome shotgun (WGS) entry which is preliminary data.</text>
</comment>
<dbReference type="CDD" id="cd04584">
    <property type="entry name" value="CBS_pair_AcuB_like"/>
    <property type="match status" value="1"/>
</dbReference>
<feature type="domain" description="CBS" evidence="3">
    <location>
        <begin position="7"/>
        <end position="62"/>
    </location>
</feature>
<dbReference type="Gene3D" id="3.10.580.10">
    <property type="entry name" value="CBS-domain"/>
    <property type="match status" value="1"/>
</dbReference>
<gene>
    <name evidence="4" type="ORF">ACFP5Y_10665</name>
</gene>
<evidence type="ECO:0000313" key="5">
    <source>
        <dbReference type="Proteomes" id="UP001596282"/>
    </source>
</evidence>
<reference evidence="5" key="1">
    <citation type="journal article" date="2019" name="Int. J. Syst. Evol. Microbiol.">
        <title>The Global Catalogue of Microorganisms (GCM) 10K type strain sequencing project: providing services to taxonomists for standard genome sequencing and annotation.</title>
        <authorList>
            <consortium name="The Broad Institute Genomics Platform"/>
            <consortium name="The Broad Institute Genome Sequencing Center for Infectious Disease"/>
            <person name="Wu L."/>
            <person name="Ma J."/>
        </authorList>
    </citation>
    <scope>NUCLEOTIDE SEQUENCE [LARGE SCALE GENOMIC DNA]</scope>
    <source>
        <strain evidence="5">CCM 8933</strain>
    </source>
</reference>
<keyword evidence="1 2" id="KW-0129">CBS domain</keyword>
<dbReference type="InterPro" id="IPR045865">
    <property type="entry name" value="ACT-like_dom_sf"/>
</dbReference>
<organism evidence="4 5">
    <name type="scientific">Lactiplantibacillus daowaiensis</name>
    <dbReference type="NCBI Taxonomy" id="2559918"/>
    <lineage>
        <taxon>Bacteria</taxon>
        <taxon>Bacillati</taxon>
        <taxon>Bacillota</taxon>
        <taxon>Bacilli</taxon>
        <taxon>Lactobacillales</taxon>
        <taxon>Lactobacillaceae</taxon>
        <taxon>Lactiplantibacillus</taxon>
    </lineage>
</organism>
<evidence type="ECO:0000259" key="3">
    <source>
        <dbReference type="PROSITE" id="PS51371"/>
    </source>
</evidence>